<reference evidence="1" key="1">
    <citation type="submission" date="2020-10" db="EMBL/GenBank/DDBJ databases">
        <authorList>
            <person name="Kikuchi T."/>
        </authorList>
    </citation>
    <scope>NUCLEOTIDE SEQUENCE</scope>
    <source>
        <strain evidence="1">NKZ352</strain>
    </source>
</reference>
<evidence type="ECO:0000313" key="1">
    <source>
        <dbReference type="EMBL" id="CAD6185670.1"/>
    </source>
</evidence>
<organism evidence="1 2">
    <name type="scientific">Caenorhabditis auriculariae</name>
    <dbReference type="NCBI Taxonomy" id="2777116"/>
    <lineage>
        <taxon>Eukaryota</taxon>
        <taxon>Metazoa</taxon>
        <taxon>Ecdysozoa</taxon>
        <taxon>Nematoda</taxon>
        <taxon>Chromadorea</taxon>
        <taxon>Rhabditida</taxon>
        <taxon>Rhabditina</taxon>
        <taxon>Rhabditomorpha</taxon>
        <taxon>Rhabditoidea</taxon>
        <taxon>Rhabditidae</taxon>
        <taxon>Peloderinae</taxon>
        <taxon>Caenorhabditis</taxon>
    </lineage>
</organism>
<accession>A0A8S1GWE0</accession>
<protein>
    <submittedName>
        <fullName evidence="1">Uncharacterized protein</fullName>
    </submittedName>
</protein>
<proteinExistence type="predicted"/>
<name>A0A8S1GWE0_9PELO</name>
<dbReference type="EMBL" id="CAJGYM010000003">
    <property type="protein sequence ID" value="CAD6185670.1"/>
    <property type="molecule type" value="Genomic_DNA"/>
</dbReference>
<dbReference type="OrthoDB" id="5857882at2759"/>
<sequence length="180" mass="19941">MGSDMKKTSSSSDSNDHSFEIMDALPAFKHDMMLTDINGSGLKHLGDITGIENLSIGEFSSPAFPVEGVIFGPNNRLMVCLNCRRAKKPNAPIFQVWFLVDSGSNCTFLDEKTISKLMGSDAIPSALHVSIQEENSVIECDLSHSHFKEANVLGMLALRKMNLTIDSMNWTEETWRLSKQ</sequence>
<dbReference type="AlphaFoldDB" id="A0A8S1GWE0"/>
<dbReference type="Proteomes" id="UP000835052">
    <property type="component" value="Unassembled WGS sequence"/>
</dbReference>
<evidence type="ECO:0000313" key="2">
    <source>
        <dbReference type="Proteomes" id="UP000835052"/>
    </source>
</evidence>
<keyword evidence="2" id="KW-1185">Reference proteome</keyword>
<gene>
    <name evidence="1" type="ORF">CAUJ_LOCUS1589</name>
</gene>
<comment type="caution">
    <text evidence="1">The sequence shown here is derived from an EMBL/GenBank/DDBJ whole genome shotgun (WGS) entry which is preliminary data.</text>
</comment>